<dbReference type="EMBL" id="LATX01002123">
    <property type="protein sequence ID" value="KTB33942.1"/>
    <property type="molecule type" value="Genomic_DNA"/>
</dbReference>
<reference evidence="2 3" key="1">
    <citation type="submission" date="2015-12" db="EMBL/GenBank/DDBJ databases">
        <title>Draft genome sequence of Moniliophthora roreri, the causal agent of frosty pod rot of cacao.</title>
        <authorList>
            <person name="Aime M.C."/>
            <person name="Diaz-Valderrama J.R."/>
            <person name="Kijpornyongpan T."/>
            <person name="Phillips-Mora W."/>
        </authorList>
    </citation>
    <scope>NUCLEOTIDE SEQUENCE [LARGE SCALE GENOMIC DNA]</scope>
    <source>
        <strain evidence="2 3">MCA 2952</strain>
    </source>
</reference>
<feature type="region of interest" description="Disordered" evidence="1">
    <location>
        <begin position="236"/>
        <end position="268"/>
    </location>
</feature>
<name>A0A0W0FCC0_MONRR</name>
<organism evidence="2 3">
    <name type="scientific">Moniliophthora roreri</name>
    <name type="common">Frosty pod rot fungus</name>
    <name type="synonym">Monilia roreri</name>
    <dbReference type="NCBI Taxonomy" id="221103"/>
    <lineage>
        <taxon>Eukaryota</taxon>
        <taxon>Fungi</taxon>
        <taxon>Dikarya</taxon>
        <taxon>Basidiomycota</taxon>
        <taxon>Agaricomycotina</taxon>
        <taxon>Agaricomycetes</taxon>
        <taxon>Agaricomycetidae</taxon>
        <taxon>Agaricales</taxon>
        <taxon>Marasmiineae</taxon>
        <taxon>Marasmiaceae</taxon>
        <taxon>Moniliophthora</taxon>
    </lineage>
</organism>
<evidence type="ECO:0000313" key="3">
    <source>
        <dbReference type="Proteomes" id="UP000054988"/>
    </source>
</evidence>
<sequence>MSTDTQGTTKSKGKKREKHEESSTNTALEANLSKKSKKGKEKATEIVEPQEESLSKKAKERSQRDSSSSSETAEIPASEKSTKKKKKSSSENKPEEGVEGMIEAKDSEKRMKRRKRKREEEQDAEQEGERQEHEEPPKKKKSKNKTGFPDPEVDLTLSDQARKGRLSLMHSLSFDDRRSGNFRRLGRIGSYGIFGQTKMHIPETQIPLVLKYLANVQGGVRENLIKSCHDILNASIPPVPEKPSQAQNDAALATQPLTTEGDKPADSLRRQRATELLAVLQSS</sequence>
<feature type="compositionally biased region" description="Basic and acidic residues" evidence="1">
    <location>
        <begin position="127"/>
        <end position="137"/>
    </location>
</feature>
<feature type="compositionally biased region" description="Basic and acidic residues" evidence="1">
    <location>
        <begin position="53"/>
        <end position="64"/>
    </location>
</feature>
<evidence type="ECO:0000256" key="1">
    <source>
        <dbReference type="SAM" id="MobiDB-lite"/>
    </source>
</evidence>
<feature type="compositionally biased region" description="Basic and acidic residues" evidence="1">
    <location>
        <begin position="88"/>
        <end position="109"/>
    </location>
</feature>
<proteinExistence type="predicted"/>
<accession>A0A0W0FCC0</accession>
<feature type="region of interest" description="Disordered" evidence="1">
    <location>
        <begin position="1"/>
        <end position="158"/>
    </location>
</feature>
<gene>
    <name evidence="2" type="ORF">WG66_13368</name>
</gene>
<dbReference type="AlphaFoldDB" id="A0A0W0FCC0"/>
<evidence type="ECO:0000313" key="2">
    <source>
        <dbReference type="EMBL" id="KTB33942.1"/>
    </source>
</evidence>
<dbReference type="Proteomes" id="UP000054988">
    <property type="component" value="Unassembled WGS sequence"/>
</dbReference>
<feature type="compositionally biased region" description="Polar residues" evidence="1">
    <location>
        <begin position="1"/>
        <end position="10"/>
    </location>
</feature>
<protein>
    <submittedName>
        <fullName evidence="2">Uncharacterized protein</fullName>
    </submittedName>
</protein>
<comment type="caution">
    <text evidence="2">The sequence shown here is derived from an EMBL/GenBank/DDBJ whole genome shotgun (WGS) entry which is preliminary data.</text>
</comment>